<dbReference type="SUPFAM" id="SSF53822">
    <property type="entry name" value="Periplasmic binding protein-like I"/>
    <property type="match status" value="1"/>
</dbReference>
<dbReference type="PANTHER" id="PTHR35271">
    <property type="entry name" value="ABC TRANSPORTER, SUBSTRATE-BINDING LIPOPROTEIN-RELATED"/>
    <property type="match status" value="1"/>
</dbReference>
<dbReference type="AlphaFoldDB" id="D4RW92"/>
<feature type="signal peptide" evidence="1">
    <location>
        <begin position="1"/>
        <end position="20"/>
    </location>
</feature>
<keyword evidence="1" id="KW-0732">Signal</keyword>
<comment type="caution">
    <text evidence="2">The sequence shown here is derived from an EMBL/GenBank/DDBJ whole genome shotgun (WGS) entry which is preliminary data.</text>
</comment>
<gene>
    <name evidence="2" type="ORF">BUTYVIB_00223</name>
</gene>
<evidence type="ECO:0000313" key="3">
    <source>
        <dbReference type="Proteomes" id="UP000006238"/>
    </source>
</evidence>
<feature type="chain" id="PRO_5039154462" evidence="1">
    <location>
        <begin position="21"/>
        <end position="323"/>
    </location>
</feature>
<dbReference type="InterPro" id="IPR007487">
    <property type="entry name" value="ABC_transpt-TYRBP-like"/>
</dbReference>
<keyword evidence="3" id="KW-1185">Reference proteome</keyword>
<reference evidence="2 3" key="1">
    <citation type="submission" date="2010-02" db="EMBL/GenBank/DDBJ databases">
        <authorList>
            <person name="Weinstock G."/>
            <person name="Sodergren E."/>
            <person name="Clifton S."/>
            <person name="Fulton L."/>
            <person name="Fulton B."/>
            <person name="Courtney L."/>
            <person name="Fronick C."/>
            <person name="Harrison M."/>
            <person name="Strong C."/>
            <person name="Farmer C."/>
            <person name="Delahaunty K."/>
            <person name="Markovic C."/>
            <person name="Hall O."/>
            <person name="Minx P."/>
            <person name="Tomlinson C."/>
            <person name="Mitreva M."/>
            <person name="Nelson J."/>
            <person name="Hou S."/>
            <person name="Wollam A."/>
            <person name="Pepin K.H."/>
            <person name="Johnson M."/>
            <person name="Bhonagiri V."/>
            <person name="Zhang X."/>
            <person name="Suruliraj S."/>
            <person name="Warren W."/>
            <person name="Chinwalla A."/>
            <person name="Mardis E.R."/>
            <person name="Wilson R.K."/>
        </authorList>
    </citation>
    <scope>NUCLEOTIDE SEQUENCE [LARGE SCALE GENOMIC DNA]</scope>
    <source>
        <strain evidence="2 3">DSM 2876</strain>
    </source>
</reference>
<dbReference type="Pfam" id="PF04392">
    <property type="entry name" value="ABC_sub_bind"/>
    <property type="match status" value="1"/>
</dbReference>
<protein>
    <submittedName>
        <fullName evidence="2">ABC transporter substrate binding protein</fullName>
    </submittedName>
</protein>
<dbReference type="Gene3D" id="3.40.50.2300">
    <property type="match status" value="2"/>
</dbReference>
<accession>D4RW92</accession>
<dbReference type="PROSITE" id="PS51257">
    <property type="entry name" value="PROKAR_LIPOPROTEIN"/>
    <property type="match status" value="1"/>
</dbReference>
<dbReference type="InterPro" id="IPR028082">
    <property type="entry name" value="Peripla_BP_I"/>
</dbReference>
<dbReference type="CDD" id="cd06325">
    <property type="entry name" value="PBP1_ABC_unchar_transporter"/>
    <property type="match status" value="1"/>
</dbReference>
<dbReference type="HOGENOM" id="CLU_058196_1_0_9"/>
<sequence>MKKKLALFFTAILAMACVLSGCGGKDKKTSDKKIGVIQMIENGAFNDMRDGILEEMKAKGYENVEVKCAQGDASALQTIAQNMADGSYDLVFTIATPSTQAIVNLETETPVFFCAVSAPVAAGVITDMEKPDKNATGTSNAIPVSDIFALSDKLTPDVKTYGFIYCTSEDNSVNTIKNAKEYCDSNNIKYEEVSVTSSSDVEQAIKSLTDKGVDAVFIPNDSVVMSAMSVVTEVARDKKIPVYGSSATMVDAGCFATIAVSDEEIGKMTADMAVEYLDGGKKVEEIPAVVVPASKTVVNKTTAEAIGVTISDNAEITYVEDAK</sequence>
<name>D4RW92_9FIRM</name>
<dbReference type="RefSeq" id="WP_005600892.1">
    <property type="nucleotide sequence ID" value="NZ_GG663519.1"/>
</dbReference>
<dbReference type="STRING" id="45851.BHV86_06840"/>
<evidence type="ECO:0000256" key="1">
    <source>
        <dbReference type="SAM" id="SignalP"/>
    </source>
</evidence>
<dbReference type="eggNOG" id="COG2984">
    <property type="taxonomic scope" value="Bacteria"/>
</dbReference>
<dbReference type="Proteomes" id="UP000006238">
    <property type="component" value="Unassembled WGS sequence"/>
</dbReference>
<dbReference type="PANTHER" id="PTHR35271:SF1">
    <property type="entry name" value="ABC TRANSPORTER, SUBSTRATE-BINDING LIPOPROTEIN"/>
    <property type="match status" value="1"/>
</dbReference>
<dbReference type="EMBL" id="ABWN01000017">
    <property type="protein sequence ID" value="EFF69709.1"/>
    <property type="molecule type" value="Genomic_DNA"/>
</dbReference>
<evidence type="ECO:0000313" key="2">
    <source>
        <dbReference type="EMBL" id="EFF69709.1"/>
    </source>
</evidence>
<proteinExistence type="predicted"/>
<dbReference type="GeneID" id="98918587"/>
<organism evidence="2 3">
    <name type="scientific">Eshraghiella crossota DSM 2876</name>
    <dbReference type="NCBI Taxonomy" id="511680"/>
    <lineage>
        <taxon>Bacteria</taxon>
        <taxon>Bacillati</taxon>
        <taxon>Bacillota</taxon>
        <taxon>Clostridia</taxon>
        <taxon>Lachnospirales</taxon>
        <taxon>Lachnospiraceae</taxon>
        <taxon>Eshraghiella</taxon>
    </lineage>
</organism>